<reference evidence="1 2" key="1">
    <citation type="journal article" date="2024" name="Nat. Commun.">
        <title>Phylogenomics reveals the evolutionary origins of lichenization in chlorophyte algae.</title>
        <authorList>
            <person name="Puginier C."/>
            <person name="Libourel C."/>
            <person name="Otte J."/>
            <person name="Skaloud P."/>
            <person name="Haon M."/>
            <person name="Grisel S."/>
            <person name="Petersen M."/>
            <person name="Berrin J.G."/>
            <person name="Delaux P.M."/>
            <person name="Dal Grande F."/>
            <person name="Keller J."/>
        </authorList>
    </citation>
    <scope>NUCLEOTIDE SEQUENCE [LARGE SCALE GENOMIC DNA]</scope>
    <source>
        <strain evidence="1 2">SAG 245.80</strain>
    </source>
</reference>
<dbReference type="PANTHER" id="PTHR48420">
    <property type="entry name" value="NON-HAEM DIOXYGENASE N-TERMINAL DOMAIN-CONTAINING PROTEIN"/>
    <property type="match status" value="1"/>
</dbReference>
<evidence type="ECO:0000313" key="2">
    <source>
        <dbReference type="Proteomes" id="UP001445335"/>
    </source>
</evidence>
<keyword evidence="2" id="KW-1185">Reference proteome</keyword>
<evidence type="ECO:0008006" key="3">
    <source>
        <dbReference type="Google" id="ProtNLM"/>
    </source>
</evidence>
<gene>
    <name evidence="1" type="ORF">WJX81_004585</name>
</gene>
<dbReference type="InterPro" id="IPR027443">
    <property type="entry name" value="IPNS-like_sf"/>
</dbReference>
<protein>
    <recommendedName>
        <fullName evidence="3">Fe2OG dioxygenase domain-containing protein</fullName>
    </recommendedName>
</protein>
<dbReference type="Proteomes" id="UP001445335">
    <property type="component" value="Unassembled WGS sequence"/>
</dbReference>
<dbReference type="SUPFAM" id="SSF51197">
    <property type="entry name" value="Clavaminate synthase-like"/>
    <property type="match status" value="1"/>
</dbReference>
<dbReference type="AlphaFoldDB" id="A0AAW1R386"/>
<organism evidence="1 2">
    <name type="scientific">Elliptochloris bilobata</name>
    <dbReference type="NCBI Taxonomy" id="381761"/>
    <lineage>
        <taxon>Eukaryota</taxon>
        <taxon>Viridiplantae</taxon>
        <taxon>Chlorophyta</taxon>
        <taxon>core chlorophytes</taxon>
        <taxon>Trebouxiophyceae</taxon>
        <taxon>Trebouxiophyceae incertae sedis</taxon>
        <taxon>Elliptochloris clade</taxon>
        <taxon>Elliptochloris</taxon>
    </lineage>
</organism>
<evidence type="ECO:0000313" key="1">
    <source>
        <dbReference type="EMBL" id="KAK9827980.1"/>
    </source>
</evidence>
<name>A0AAW1R386_9CHLO</name>
<accession>A0AAW1R386</accession>
<dbReference type="PANTHER" id="PTHR48420:SF1">
    <property type="entry name" value="NON-HAEM DIOXYGENASE N-TERMINAL DOMAIN-CONTAINING PROTEIN"/>
    <property type="match status" value="1"/>
</dbReference>
<comment type="caution">
    <text evidence="1">The sequence shown here is derived from an EMBL/GenBank/DDBJ whole genome shotgun (WGS) entry which is preliminary data.</text>
</comment>
<proteinExistence type="predicted"/>
<sequence>MDDSANLSPQIEQAFGPQGLGILTVKGVPGYPALRRRLLLLAERLAALPADITQRLEDPDSLWNIGWSRGREALADGQLDVHKASFYANPLLDCPDADAIAAARFPSYCRPNLWPDEELPELRAAFRDLGVLIISVGLLLAGHCDRYAAARAAALLANPEGHTLGKADAGAEGDWCGWHRDHGSLTGLTAALFVRRGQEVAAPDARAGLHVRDRGGRVVRAALPADHLAFQMGEAMQVQSGGLLQATPHCVRAAGGPSAAGVARNAFAVFMQPRWDEPLEAPAGAAAEQVGIPRWRPGLTFGEFAELTVRDYYQPAAPAKEDVTG</sequence>
<dbReference type="EMBL" id="JALJOU010000054">
    <property type="protein sequence ID" value="KAK9827980.1"/>
    <property type="molecule type" value="Genomic_DNA"/>
</dbReference>
<dbReference type="Gene3D" id="2.60.120.330">
    <property type="entry name" value="B-lactam Antibiotic, Isopenicillin N Synthase, Chain"/>
    <property type="match status" value="1"/>
</dbReference>